<dbReference type="Gene3D" id="2.60.40.380">
    <property type="entry name" value="Purple acid phosphatase-like, N-terminal"/>
    <property type="match status" value="1"/>
</dbReference>
<accession>A0ABU0IWF7</accession>
<dbReference type="InterPro" id="IPR032093">
    <property type="entry name" value="PhoD_N"/>
</dbReference>
<name>A0ABU0IWF7_9CAUL</name>
<dbReference type="SUPFAM" id="SSF56300">
    <property type="entry name" value="Metallo-dependent phosphatases"/>
    <property type="match status" value="1"/>
</dbReference>
<dbReference type="Gene3D" id="3.60.21.70">
    <property type="entry name" value="PhoD-like phosphatase"/>
    <property type="match status" value="1"/>
</dbReference>
<gene>
    <name evidence="4" type="ORF">QO010_004138</name>
</gene>
<dbReference type="PANTHER" id="PTHR43606:SF2">
    <property type="entry name" value="ALKALINE PHOSPHATASE FAMILY PROTEIN (AFU_ORTHOLOGUE AFUA_5G03860)"/>
    <property type="match status" value="1"/>
</dbReference>
<evidence type="ECO:0000313" key="5">
    <source>
        <dbReference type="Proteomes" id="UP001228905"/>
    </source>
</evidence>
<feature type="domain" description="PhoD-like phosphatase metallophosphatase" evidence="2">
    <location>
        <begin position="128"/>
        <end position="514"/>
    </location>
</feature>
<evidence type="ECO:0000256" key="1">
    <source>
        <dbReference type="SAM" id="SignalP"/>
    </source>
</evidence>
<dbReference type="RefSeq" id="WP_307352379.1">
    <property type="nucleotide sequence ID" value="NZ_JAUSVS010000011.1"/>
</dbReference>
<dbReference type="InterPro" id="IPR052900">
    <property type="entry name" value="Phospholipid_Metab_Enz"/>
</dbReference>
<dbReference type="PANTHER" id="PTHR43606">
    <property type="entry name" value="PHOSPHATASE, PUTATIVE (AFU_ORTHOLOGUE AFUA_6G08710)-RELATED"/>
    <property type="match status" value="1"/>
</dbReference>
<dbReference type="InterPro" id="IPR018946">
    <property type="entry name" value="PhoD-like_MPP"/>
</dbReference>
<organism evidence="4 5">
    <name type="scientific">Caulobacter ginsengisoli</name>
    <dbReference type="NCBI Taxonomy" id="400775"/>
    <lineage>
        <taxon>Bacteria</taxon>
        <taxon>Pseudomonadati</taxon>
        <taxon>Pseudomonadota</taxon>
        <taxon>Alphaproteobacteria</taxon>
        <taxon>Caulobacterales</taxon>
        <taxon>Caulobacteraceae</taxon>
        <taxon>Caulobacter</taxon>
    </lineage>
</organism>
<dbReference type="Proteomes" id="UP001228905">
    <property type="component" value="Unassembled WGS sequence"/>
</dbReference>
<comment type="caution">
    <text evidence="4">The sequence shown here is derived from an EMBL/GenBank/DDBJ whole genome shotgun (WGS) entry which is preliminary data.</text>
</comment>
<dbReference type="EMBL" id="JAUSVS010000011">
    <property type="protein sequence ID" value="MDQ0466345.1"/>
    <property type="molecule type" value="Genomic_DNA"/>
</dbReference>
<evidence type="ECO:0000259" key="2">
    <source>
        <dbReference type="Pfam" id="PF09423"/>
    </source>
</evidence>
<dbReference type="GO" id="GO:0004035">
    <property type="term" value="F:alkaline phosphatase activity"/>
    <property type="evidence" value="ECO:0007669"/>
    <property type="project" value="UniProtKB-EC"/>
</dbReference>
<protein>
    <submittedName>
        <fullName evidence="4">Alkaline phosphatase D</fullName>
        <ecNumber evidence="4">3.1.3.1</ecNumber>
    </submittedName>
</protein>
<keyword evidence="4" id="KW-0378">Hydrolase</keyword>
<evidence type="ECO:0000313" key="4">
    <source>
        <dbReference type="EMBL" id="MDQ0466345.1"/>
    </source>
</evidence>
<dbReference type="CDD" id="cd07389">
    <property type="entry name" value="MPP_PhoD"/>
    <property type="match status" value="1"/>
</dbReference>
<evidence type="ECO:0000259" key="3">
    <source>
        <dbReference type="Pfam" id="PF16655"/>
    </source>
</evidence>
<dbReference type="PROSITE" id="PS51318">
    <property type="entry name" value="TAT"/>
    <property type="match status" value="1"/>
</dbReference>
<keyword evidence="5" id="KW-1185">Reference proteome</keyword>
<dbReference type="InterPro" id="IPR029052">
    <property type="entry name" value="Metallo-depent_PP-like"/>
</dbReference>
<sequence length="550" mass="59087">MTLNRRQAFALAGAAAVAGTGQAQAQGPAVFAHGVASGDPLTDRVILWTRVAGDRALTWQIAEDAAFAKVAKQGVATSDAARDGCVKIDVPGLKPGRDYWYRFECGGTISPTGRSRTLPKGKTDEAVLAVATCALYPGGYYTAYRAIADLARVDAVVHLGDYIYEYGDDGFGGEIGTKLGRVVQPTHECLTLADYRVRHAQAKSDPDLQAAHARAPFIVVWDDHEVCNDTWHGGGENHQPETEGAFADRKAAALRAYYEWMPIREPSSGDLVTGIERSFRFGDLAELIMVETRLGARDIPPDYGTDLMVAGKPDRAAFVAKWNDPARQMLGPRQEAWLGRQLKDSVKAGVTWQLLGNQVVMAHVKMPDLQAAMTPAAWKAMLDRLPKDIAPQVAQATPIARLKLPYNLDAWDGYPAARQRVYDLFKASKARPIVLAGDSHAHWANDLLDGVTGERVGAEFGATGITSPGFTDVLGADVPVNQSFVEQNDGVVYTDHGAKGFVVLTLTHSQARAEMMGVSTILKPEAEAAVLKTFTVAPGEKGGVGPVTLA</sequence>
<dbReference type="InterPro" id="IPR038607">
    <property type="entry name" value="PhoD-like_sf"/>
</dbReference>
<feature type="chain" id="PRO_5047296756" evidence="1">
    <location>
        <begin position="26"/>
        <end position="550"/>
    </location>
</feature>
<proteinExistence type="predicted"/>
<dbReference type="Pfam" id="PF09423">
    <property type="entry name" value="PhoD"/>
    <property type="match status" value="1"/>
</dbReference>
<dbReference type="Pfam" id="PF16655">
    <property type="entry name" value="PhoD_N"/>
    <property type="match status" value="1"/>
</dbReference>
<reference evidence="4 5" key="1">
    <citation type="submission" date="2023-07" db="EMBL/GenBank/DDBJ databases">
        <title>Genomic Encyclopedia of Type Strains, Phase IV (KMG-IV): sequencing the most valuable type-strain genomes for metagenomic binning, comparative biology and taxonomic classification.</title>
        <authorList>
            <person name="Goeker M."/>
        </authorList>
    </citation>
    <scope>NUCLEOTIDE SEQUENCE [LARGE SCALE GENOMIC DNA]</scope>
    <source>
        <strain evidence="4 5">DSM 18695</strain>
    </source>
</reference>
<dbReference type="InterPro" id="IPR006311">
    <property type="entry name" value="TAT_signal"/>
</dbReference>
<dbReference type="EC" id="3.1.3.1" evidence="4"/>
<keyword evidence="1" id="KW-0732">Signal</keyword>
<feature type="domain" description="Phospholipase D N-terminal" evidence="3">
    <location>
        <begin position="33"/>
        <end position="117"/>
    </location>
</feature>
<feature type="signal peptide" evidence="1">
    <location>
        <begin position="1"/>
        <end position="25"/>
    </location>
</feature>